<dbReference type="SUPFAM" id="SSF52402">
    <property type="entry name" value="Adenine nucleotide alpha hydrolases-like"/>
    <property type="match status" value="1"/>
</dbReference>
<gene>
    <name evidence="2" type="ORF">JHW45_16740</name>
</gene>
<dbReference type="InterPro" id="IPR006016">
    <property type="entry name" value="UspA"/>
</dbReference>
<dbReference type="Pfam" id="PF00582">
    <property type="entry name" value="Usp"/>
    <property type="match status" value="1"/>
</dbReference>
<dbReference type="Gene3D" id="3.40.50.620">
    <property type="entry name" value="HUPs"/>
    <property type="match status" value="1"/>
</dbReference>
<accession>A0ABY7SUS2</accession>
<proteinExistence type="predicted"/>
<reference evidence="2 3" key="1">
    <citation type="submission" date="2021-01" db="EMBL/GenBank/DDBJ databases">
        <title>Biogeographic distribution of Paracoccus.</title>
        <authorList>
            <person name="Hollensteiner J."/>
            <person name="Leineberger J."/>
            <person name="Brinkhoff T."/>
            <person name="Daniel R."/>
        </authorList>
    </citation>
    <scope>NUCLEOTIDE SEQUENCE [LARGE SCALE GENOMIC DNA]</scope>
    <source>
        <strain evidence="2 3">LMG25392</strain>
    </source>
</reference>
<keyword evidence="3" id="KW-1185">Reference proteome</keyword>
<sequence length="140" mass="15019">MFRKIMVPIDLTHADRIGRAVDVATQLARQWDAPITFVGATASTPGPIAHNPQEYARKLADYARGIGTDAGVRADSLALTLTDPAVELDHALLDAARDMEADLVVMASHIPGMADRVWPSHGGKLARNARASVFVVRPEA</sequence>
<feature type="domain" description="UspA" evidence="1">
    <location>
        <begin position="1"/>
        <end position="137"/>
    </location>
</feature>
<evidence type="ECO:0000313" key="3">
    <source>
        <dbReference type="Proteomes" id="UP001218412"/>
    </source>
</evidence>
<protein>
    <submittedName>
        <fullName evidence="2">Universal stress protein</fullName>
    </submittedName>
</protein>
<organism evidence="2 3">
    <name type="scientific">Paracoccus stylophorae</name>
    <dbReference type="NCBI Taxonomy" id="659350"/>
    <lineage>
        <taxon>Bacteria</taxon>
        <taxon>Pseudomonadati</taxon>
        <taxon>Pseudomonadota</taxon>
        <taxon>Alphaproteobacteria</taxon>
        <taxon>Rhodobacterales</taxon>
        <taxon>Paracoccaceae</taxon>
        <taxon>Paracoccus</taxon>
    </lineage>
</organism>
<evidence type="ECO:0000259" key="1">
    <source>
        <dbReference type="Pfam" id="PF00582"/>
    </source>
</evidence>
<evidence type="ECO:0000313" key="2">
    <source>
        <dbReference type="EMBL" id="WCR10661.1"/>
    </source>
</evidence>
<dbReference type="InterPro" id="IPR014729">
    <property type="entry name" value="Rossmann-like_a/b/a_fold"/>
</dbReference>
<name>A0ABY7SUS2_9RHOB</name>
<dbReference type="EMBL" id="CP067134">
    <property type="protein sequence ID" value="WCR10661.1"/>
    <property type="molecule type" value="Genomic_DNA"/>
</dbReference>
<dbReference type="CDD" id="cd00293">
    <property type="entry name" value="USP-like"/>
    <property type="match status" value="1"/>
</dbReference>
<dbReference type="RefSeq" id="WP_272858728.1">
    <property type="nucleotide sequence ID" value="NZ_CP067134.1"/>
</dbReference>
<dbReference type="Proteomes" id="UP001218412">
    <property type="component" value="Chromosome"/>
</dbReference>